<dbReference type="PRINTS" id="PR01161">
    <property type="entry name" value="TUBULIN"/>
</dbReference>
<dbReference type="GO" id="GO:0005200">
    <property type="term" value="F:structural constituent of cytoskeleton"/>
    <property type="evidence" value="ECO:0007669"/>
    <property type="project" value="InterPro"/>
</dbReference>
<evidence type="ECO:0000259" key="15">
    <source>
        <dbReference type="SMART" id="SM00864"/>
    </source>
</evidence>
<evidence type="ECO:0000256" key="9">
    <source>
        <dbReference type="ARBA" id="ARBA00023134"/>
    </source>
</evidence>
<evidence type="ECO:0000256" key="4">
    <source>
        <dbReference type="ARBA" id="ARBA00009636"/>
    </source>
</evidence>
<name>A4VDW7_TETTS</name>
<reference evidence="17" key="1">
    <citation type="journal article" date="2006" name="PLoS Biol.">
        <title>Macronuclear genome sequence of the ciliate Tetrahymena thermophila, a model eukaryote.</title>
        <authorList>
            <person name="Eisen J.A."/>
            <person name="Coyne R.S."/>
            <person name="Wu M."/>
            <person name="Wu D."/>
            <person name="Thiagarajan M."/>
            <person name="Wortman J.R."/>
            <person name="Badger J.H."/>
            <person name="Ren Q."/>
            <person name="Amedeo P."/>
            <person name="Jones K.M."/>
            <person name="Tallon L.J."/>
            <person name="Delcher A.L."/>
            <person name="Salzberg S.L."/>
            <person name="Silva J.C."/>
            <person name="Haas B.J."/>
            <person name="Majoros W.H."/>
            <person name="Farzad M."/>
            <person name="Carlton J.M."/>
            <person name="Smith R.K. Jr."/>
            <person name="Garg J."/>
            <person name="Pearlman R.E."/>
            <person name="Karrer K.M."/>
            <person name="Sun L."/>
            <person name="Manning G."/>
            <person name="Elde N.C."/>
            <person name="Turkewitz A.P."/>
            <person name="Asai D.J."/>
            <person name="Wilkes D.E."/>
            <person name="Wang Y."/>
            <person name="Cai H."/>
            <person name="Collins K."/>
            <person name="Stewart B.A."/>
            <person name="Lee S.R."/>
            <person name="Wilamowska K."/>
            <person name="Weinberg Z."/>
            <person name="Ruzzo W.L."/>
            <person name="Wloga D."/>
            <person name="Gaertig J."/>
            <person name="Frankel J."/>
            <person name="Tsao C.-C."/>
            <person name="Gorovsky M.A."/>
            <person name="Keeling P.J."/>
            <person name="Waller R.F."/>
            <person name="Patron N.J."/>
            <person name="Cherry J.M."/>
            <person name="Stover N.A."/>
            <person name="Krieger C.J."/>
            <person name="del Toro C."/>
            <person name="Ryder H.F."/>
            <person name="Williamson S.C."/>
            <person name="Barbeau R.A."/>
            <person name="Hamilton E.P."/>
            <person name="Orias E."/>
        </authorList>
    </citation>
    <scope>NUCLEOTIDE SEQUENCE [LARGE SCALE GENOMIC DNA]</scope>
    <source>
        <strain evidence="17">SB210</strain>
    </source>
</reference>
<comment type="subcellular location">
    <subcellularLocation>
        <location evidence="3">Cell projection</location>
        <location evidence="3">Cilium</location>
    </subcellularLocation>
    <subcellularLocation>
        <location evidence="1">Cytoplasm</location>
        <location evidence="1">Cytoskeleton</location>
        <location evidence="1">Microtubule organizing center</location>
        <location evidence="1">Centrosome</location>
        <location evidence="1">Centriole</location>
    </subcellularLocation>
    <subcellularLocation>
        <location evidence="2">Nucleus</location>
    </subcellularLocation>
</comment>
<evidence type="ECO:0000313" key="16">
    <source>
        <dbReference type="EMBL" id="EDK31724.2"/>
    </source>
</evidence>
<dbReference type="InterPro" id="IPR017975">
    <property type="entry name" value="Tubulin_CS"/>
</dbReference>
<evidence type="ECO:0000256" key="11">
    <source>
        <dbReference type="ARBA" id="ARBA00023273"/>
    </source>
</evidence>
<dbReference type="Gene3D" id="3.40.50.1440">
    <property type="entry name" value="Tubulin/FtsZ, GTPase domain"/>
    <property type="match status" value="1"/>
</dbReference>
<keyword evidence="7 14" id="KW-0547">Nucleotide-binding</keyword>
<dbReference type="Gene3D" id="1.10.287.600">
    <property type="entry name" value="Helix hairpin bin"/>
    <property type="match status" value="1"/>
</dbReference>
<dbReference type="InterPro" id="IPR003008">
    <property type="entry name" value="Tubulin_FtsZ_GTPase"/>
</dbReference>
<evidence type="ECO:0000256" key="3">
    <source>
        <dbReference type="ARBA" id="ARBA00004138"/>
    </source>
</evidence>
<dbReference type="SUPFAM" id="SSF55307">
    <property type="entry name" value="Tubulin C-terminal domain-like"/>
    <property type="match status" value="1"/>
</dbReference>
<feature type="domain" description="Tubulin/FtsZ GTPase" evidence="15">
    <location>
        <begin position="72"/>
        <end position="287"/>
    </location>
</feature>
<dbReference type="GO" id="GO:0005874">
    <property type="term" value="C:microtubule"/>
    <property type="evidence" value="ECO:0007669"/>
    <property type="project" value="UniProtKB-KW"/>
</dbReference>
<dbReference type="InterPro" id="IPR036525">
    <property type="entry name" value="Tubulin/FtsZ_GTPase_sf"/>
</dbReference>
<dbReference type="Proteomes" id="UP000009168">
    <property type="component" value="Unassembled WGS sequence"/>
</dbReference>
<dbReference type="EMBL" id="GG662703">
    <property type="protein sequence ID" value="EDK31724.2"/>
    <property type="molecule type" value="Genomic_DNA"/>
</dbReference>
<dbReference type="GO" id="GO:0005634">
    <property type="term" value="C:nucleus"/>
    <property type="evidence" value="ECO:0007669"/>
    <property type="project" value="UniProtKB-SubCell"/>
</dbReference>
<keyword evidence="6 14" id="KW-0493">Microtubule</keyword>
<keyword evidence="11" id="KW-0966">Cell projection</keyword>
<keyword evidence="17" id="KW-1185">Reference proteome</keyword>
<organism evidence="16 17">
    <name type="scientific">Tetrahymena thermophila (strain SB210)</name>
    <dbReference type="NCBI Taxonomy" id="312017"/>
    <lineage>
        <taxon>Eukaryota</taxon>
        <taxon>Sar</taxon>
        <taxon>Alveolata</taxon>
        <taxon>Ciliophora</taxon>
        <taxon>Intramacronucleata</taxon>
        <taxon>Oligohymenophorea</taxon>
        <taxon>Hymenostomatida</taxon>
        <taxon>Tetrahymenina</taxon>
        <taxon>Tetrahymenidae</taxon>
        <taxon>Tetrahymena</taxon>
    </lineage>
</organism>
<protein>
    <recommendedName>
        <fullName evidence="5">Tubulin delta chain</fullName>
    </recommendedName>
    <alternativeName>
        <fullName evidence="12">Delta-tubulin</fullName>
    </alternativeName>
</protein>
<dbReference type="GO" id="GO:0007017">
    <property type="term" value="P:microtubule-based process"/>
    <property type="evidence" value="ECO:0007669"/>
    <property type="project" value="InterPro"/>
</dbReference>
<dbReference type="InParanoid" id="A4VDW7"/>
<accession>A4VDW7</accession>
<dbReference type="HOGENOM" id="CLU_015718_1_0_1"/>
<dbReference type="PROSITE" id="PS00227">
    <property type="entry name" value="TUBULIN"/>
    <property type="match status" value="1"/>
</dbReference>
<dbReference type="GO" id="GO:0005814">
    <property type="term" value="C:centriole"/>
    <property type="evidence" value="ECO:0007669"/>
    <property type="project" value="UniProtKB-SubCell"/>
</dbReference>
<dbReference type="GO" id="GO:0005525">
    <property type="term" value="F:GTP binding"/>
    <property type="evidence" value="ECO:0007669"/>
    <property type="project" value="UniProtKB-UniRule"/>
</dbReference>
<comment type="function">
    <text evidence="13">Acts as a positive regulator of hedgehog signaling and regulates ciliary function.</text>
</comment>
<dbReference type="STRING" id="312017.A4VDW7"/>
<dbReference type="GeneID" id="7834412"/>
<dbReference type="KEGG" id="tet:TTHERM_00266668"/>
<dbReference type="Pfam" id="PF00091">
    <property type="entry name" value="Tubulin"/>
    <property type="match status" value="2"/>
</dbReference>
<dbReference type="GO" id="GO:0030030">
    <property type="term" value="P:cell projection organization"/>
    <property type="evidence" value="ECO:0007669"/>
    <property type="project" value="UniProtKB-KW"/>
</dbReference>
<sequence>MGSLLIDIGQCGNQIGLQLIDYFESTSHNYEDTYLKNSDQNTFHSIHIDTEPKIIKPLIENRKKYYNIDPKNVLFFQHGRGNNWSLGYMDEQKLQNQVKKNNKPLTFNKFTESQPYQLSQNTASLNNNSDLLQIGLKGNNQEIIPSQQMLKENTQILENLIDIMRKEIEKIDYCMGIHMISSLGGGTGSGLGSRLIEEFRDLFSDIQIINTVVFPHKSGETTLQHYNCALSLAHLQKYSDCIIYFQNDKVNSYLNLARSSSVEKAIDLTNINQYIASNLFNLLKLNDYSNFDRFYFDILLDAAPMDDFKFVEVFSTPYYFNKTLSTGPDCHWEKVIDSVLSQVNIEDNFITQNISTKESEVNEIENLLKGNKEQIKDVSLSVQTIFRSFDVTKSIKGNESALKSIDKKMHQTFNPVKWNPDCFNYEFIEYKLKDSCDNKMMLTVANRSTIANVIQNINETAYSKFKASAYLHSYYQYGMEKADFEEALLTLDNIYDNYSNLK</sequence>
<evidence type="ECO:0000256" key="14">
    <source>
        <dbReference type="RuleBase" id="RU000352"/>
    </source>
</evidence>
<dbReference type="PANTHER" id="PTHR11588">
    <property type="entry name" value="TUBULIN"/>
    <property type="match status" value="1"/>
</dbReference>
<evidence type="ECO:0000256" key="12">
    <source>
        <dbReference type="ARBA" id="ARBA00030594"/>
    </source>
</evidence>
<dbReference type="OrthoDB" id="2588702at2759"/>
<dbReference type="RefSeq" id="XP_001470788.2">
    <property type="nucleotide sequence ID" value="XM_001470738.2"/>
</dbReference>
<evidence type="ECO:0000256" key="8">
    <source>
        <dbReference type="ARBA" id="ARBA00022794"/>
    </source>
</evidence>
<dbReference type="InterPro" id="IPR000217">
    <property type="entry name" value="Tubulin"/>
</dbReference>
<dbReference type="InterPro" id="IPR008280">
    <property type="entry name" value="Tub_FtsZ_C"/>
</dbReference>
<keyword evidence="10" id="KW-0539">Nucleus</keyword>
<dbReference type="InterPro" id="IPR023123">
    <property type="entry name" value="Tubulin_C"/>
</dbReference>
<dbReference type="SMART" id="SM00864">
    <property type="entry name" value="Tubulin"/>
    <property type="match status" value="1"/>
</dbReference>
<dbReference type="AlphaFoldDB" id="A4VDW7"/>
<keyword evidence="9 14" id="KW-0342">GTP-binding</keyword>
<evidence type="ECO:0000256" key="1">
    <source>
        <dbReference type="ARBA" id="ARBA00004114"/>
    </source>
</evidence>
<comment type="similarity">
    <text evidence="4 14">Belongs to the tubulin family.</text>
</comment>
<evidence type="ECO:0000256" key="5">
    <source>
        <dbReference type="ARBA" id="ARBA00014184"/>
    </source>
</evidence>
<evidence type="ECO:0000256" key="6">
    <source>
        <dbReference type="ARBA" id="ARBA00022701"/>
    </source>
</evidence>
<evidence type="ECO:0000256" key="7">
    <source>
        <dbReference type="ARBA" id="ARBA00022741"/>
    </source>
</evidence>
<dbReference type="GO" id="GO:0005929">
    <property type="term" value="C:cilium"/>
    <property type="evidence" value="ECO:0007669"/>
    <property type="project" value="UniProtKB-SubCell"/>
</dbReference>
<dbReference type="SUPFAM" id="SSF52490">
    <property type="entry name" value="Tubulin nucleotide-binding domain-like"/>
    <property type="match status" value="1"/>
</dbReference>
<dbReference type="eggNOG" id="KOG1374">
    <property type="taxonomic scope" value="Eukaryota"/>
</dbReference>
<evidence type="ECO:0000313" key="17">
    <source>
        <dbReference type="Proteomes" id="UP000009168"/>
    </source>
</evidence>
<evidence type="ECO:0000256" key="2">
    <source>
        <dbReference type="ARBA" id="ARBA00004123"/>
    </source>
</evidence>
<evidence type="ECO:0000256" key="13">
    <source>
        <dbReference type="ARBA" id="ARBA00046149"/>
    </source>
</evidence>
<keyword evidence="8" id="KW-0970">Cilium biogenesis/degradation</keyword>
<evidence type="ECO:0000256" key="10">
    <source>
        <dbReference type="ARBA" id="ARBA00023242"/>
    </source>
</evidence>
<dbReference type="InterPro" id="IPR002967">
    <property type="entry name" value="Delta_tubulin"/>
</dbReference>
<dbReference type="PRINTS" id="PR01224">
    <property type="entry name" value="DELTATUBULIN"/>
</dbReference>
<proteinExistence type="inferred from homology"/>
<gene>
    <name evidence="16" type="ORF">TTHERM_00266668</name>
</gene>